<evidence type="ECO:0000256" key="4">
    <source>
        <dbReference type="SAM" id="MobiDB-lite"/>
    </source>
</evidence>
<keyword evidence="3" id="KW-0378">Hydrolase</keyword>
<dbReference type="InterPro" id="IPR028889">
    <property type="entry name" value="USP"/>
</dbReference>
<dbReference type="InterPro" id="IPR015063">
    <property type="entry name" value="USP8_dimer"/>
</dbReference>
<evidence type="ECO:0000259" key="5">
    <source>
        <dbReference type="PROSITE" id="PS50235"/>
    </source>
</evidence>
<accession>A0A368GZA0</accession>
<feature type="compositionally biased region" description="Low complexity" evidence="4">
    <location>
        <begin position="326"/>
        <end position="340"/>
    </location>
</feature>
<organism evidence="6 7">
    <name type="scientific">Ancylostoma caninum</name>
    <name type="common">Dog hookworm</name>
    <dbReference type="NCBI Taxonomy" id="29170"/>
    <lineage>
        <taxon>Eukaryota</taxon>
        <taxon>Metazoa</taxon>
        <taxon>Ecdysozoa</taxon>
        <taxon>Nematoda</taxon>
        <taxon>Chromadorea</taxon>
        <taxon>Rhabditida</taxon>
        <taxon>Rhabditina</taxon>
        <taxon>Rhabditomorpha</taxon>
        <taxon>Strongyloidea</taxon>
        <taxon>Ancylostomatidae</taxon>
        <taxon>Ancylostomatinae</taxon>
        <taxon>Ancylostoma</taxon>
    </lineage>
</organism>
<dbReference type="InterPro" id="IPR018200">
    <property type="entry name" value="USP_CS"/>
</dbReference>
<dbReference type="GO" id="GO:0016579">
    <property type="term" value="P:protein deubiquitination"/>
    <property type="evidence" value="ECO:0007669"/>
    <property type="project" value="InterPro"/>
</dbReference>
<dbReference type="Gene3D" id="3.90.70.10">
    <property type="entry name" value="Cysteine proteinases"/>
    <property type="match status" value="1"/>
</dbReference>
<dbReference type="PROSITE" id="PS00972">
    <property type="entry name" value="USP_1"/>
    <property type="match status" value="1"/>
</dbReference>
<evidence type="ECO:0000256" key="2">
    <source>
        <dbReference type="ARBA" id="ARBA00009085"/>
    </source>
</evidence>
<dbReference type="PANTHER" id="PTHR21646:SF91">
    <property type="entry name" value="USP DOMAIN-CONTAINING PROTEIN"/>
    <property type="match status" value="1"/>
</dbReference>
<dbReference type="GO" id="GO:0006508">
    <property type="term" value="P:proteolysis"/>
    <property type="evidence" value="ECO:0007669"/>
    <property type="project" value="UniProtKB-KW"/>
</dbReference>
<dbReference type="InterPro" id="IPR001394">
    <property type="entry name" value="Peptidase_C19_UCH"/>
</dbReference>
<comment type="similarity">
    <text evidence="2 3">Belongs to the peptidase C19 family.</text>
</comment>
<feature type="domain" description="USP" evidence="5">
    <location>
        <begin position="587"/>
        <end position="922"/>
    </location>
</feature>
<gene>
    <name evidence="6" type="ORF">ANCCAN_04132</name>
</gene>
<reference evidence="6 7" key="1">
    <citation type="submission" date="2014-10" db="EMBL/GenBank/DDBJ databases">
        <title>Draft genome of the hookworm Ancylostoma caninum.</title>
        <authorList>
            <person name="Mitreva M."/>
        </authorList>
    </citation>
    <scope>NUCLEOTIDE SEQUENCE [LARGE SCALE GENOMIC DNA]</scope>
    <source>
        <strain evidence="6 7">Baltimore</strain>
    </source>
</reference>
<comment type="caution">
    <text evidence="6">The sequence shown here is derived from an EMBL/GenBank/DDBJ whole genome shotgun (WGS) entry which is preliminary data.</text>
</comment>
<dbReference type="Proteomes" id="UP000252519">
    <property type="component" value="Unassembled WGS sequence"/>
</dbReference>
<dbReference type="SUPFAM" id="SSF140856">
    <property type="entry name" value="USP8 N-terminal domain-like"/>
    <property type="match status" value="1"/>
</dbReference>
<evidence type="ECO:0000256" key="1">
    <source>
        <dbReference type="ARBA" id="ARBA00000707"/>
    </source>
</evidence>
<dbReference type="PROSITE" id="PS50235">
    <property type="entry name" value="USP_3"/>
    <property type="match status" value="1"/>
</dbReference>
<evidence type="ECO:0000256" key="3">
    <source>
        <dbReference type="RuleBase" id="RU366025"/>
    </source>
</evidence>
<protein>
    <recommendedName>
        <fullName evidence="3">Ubiquitin carboxyl-terminal hydrolase</fullName>
        <ecNumber evidence="3">3.4.19.12</ecNumber>
    </recommendedName>
</protein>
<feature type="compositionally biased region" description="Low complexity" evidence="4">
    <location>
        <begin position="412"/>
        <end position="422"/>
    </location>
</feature>
<dbReference type="InterPro" id="IPR036873">
    <property type="entry name" value="Rhodanese-like_dom_sf"/>
</dbReference>
<dbReference type="AlphaFoldDB" id="A0A368GZA0"/>
<dbReference type="GO" id="GO:0004843">
    <property type="term" value="F:cysteine-type deubiquitinase activity"/>
    <property type="evidence" value="ECO:0007669"/>
    <property type="project" value="UniProtKB-UniRule"/>
</dbReference>
<dbReference type="PROSITE" id="PS00973">
    <property type="entry name" value="USP_2"/>
    <property type="match status" value="1"/>
</dbReference>
<keyword evidence="3" id="KW-0788">Thiol protease</keyword>
<name>A0A368GZA0_ANCCA</name>
<sequence length="922" mass="102101">MASYGSCILKHDSLDSLNAASELPKEMIAKLKSYSSEKMFSSIEKMIQEARIARGDIEKQYTLYYRCAQLSKLICKQQDFNKFKLEHGAIFGLRFKESLDEADNLKAVLDKKYEEKMLRISQASAAETRTPKVVNIENAPDQANRLSSSVLISPKELVRMVEQAQPKKTAVIVDYRKDKSEIINYKNDHVITVVAVPYDLIVHGLIFTSLRNQLEVGQRPLLHRIGSCDLVVLMSDTSVELKNGQPLSGSPANLLSLALYEYNHEHHPKSRPLFMDGGFDNWRDQYPMYTRSDGTLKRNEPRDQLDHMVSNYKKACLMLDYPDLSPQRARPQEPARAPQAKPNGAPKTNGVVEVPNHLIKPEVKGGDPSAVTGPKRLETTFSANDSAISTSSVKGTVPHSSWATAAGTSTPAVVASNANPPATAQPPPPLKSSDLSANATPLPNVPPRPSHMRSTSSEQPAGAPVASGYHPSVTVGPAPPTATRQPMVDRSNKPNQQYEPAAVQVNGPATFAQPPPPVLGLVPCLLLFKRFSNAIPLHPRLPLPDRSTKPVLISIDQEQQLLDIYNSMCDSTEGSSSRRGNPRPGYTGLYNMGNTCFMNATLQALFHTPLMLSIFSKENFMSRVNPHNKMGTGGVISAVFSAMMDVIWSGQYTAIKPQRFLRLFASQVNACLADGHQHDASEFQLFLLDALHEDTNQVTKRVSFEQNYKGGSHILNDAKDYEKKSRLFSCSPVNKIFNLQTVSELSCSACGEQSATFEECSLITVELPVHASRTSLQQCLSSHFSQTTLDGDCRWNCPRCRAPKRASRLTKLWSLPPVVVVHLKRFSMENGDYAKNTMPVDFDPSRLDLSEYLHQNSPENPEPYRLYAVTNHCGRLNSGHYTALVCHGTTGEWLRFDDESVSSSSANGINTSEAYMLYYKRA</sequence>
<evidence type="ECO:0000313" key="7">
    <source>
        <dbReference type="Proteomes" id="UP000252519"/>
    </source>
</evidence>
<dbReference type="Gene3D" id="3.40.250.10">
    <property type="entry name" value="Rhodanese-like domain"/>
    <property type="match status" value="1"/>
</dbReference>
<dbReference type="SUPFAM" id="SSF52821">
    <property type="entry name" value="Rhodanese/Cell cycle control phosphatase"/>
    <property type="match status" value="1"/>
</dbReference>
<proteinExistence type="inferred from homology"/>
<feature type="region of interest" description="Disordered" evidence="4">
    <location>
        <begin position="324"/>
        <end position="352"/>
    </location>
</feature>
<dbReference type="EMBL" id="JOJR01000030">
    <property type="protein sequence ID" value="RCN49676.1"/>
    <property type="molecule type" value="Genomic_DNA"/>
</dbReference>
<keyword evidence="7" id="KW-1185">Reference proteome</keyword>
<dbReference type="Gene3D" id="1.20.58.80">
    <property type="entry name" value="Phosphotransferase system, lactose/cellobiose-type IIA subunit"/>
    <property type="match status" value="1"/>
</dbReference>
<dbReference type="SUPFAM" id="SSF54001">
    <property type="entry name" value="Cysteine proteinases"/>
    <property type="match status" value="1"/>
</dbReference>
<dbReference type="STRING" id="29170.A0A368GZA0"/>
<comment type="catalytic activity">
    <reaction evidence="1 3">
        <text>Thiol-dependent hydrolysis of ester, thioester, amide, peptide and isopeptide bonds formed by the C-terminal Gly of ubiquitin (a 76-residue protein attached to proteins as an intracellular targeting signal).</text>
        <dbReference type="EC" id="3.4.19.12"/>
    </reaction>
</comment>
<dbReference type="EC" id="3.4.19.12" evidence="3"/>
<dbReference type="InterPro" id="IPR038765">
    <property type="entry name" value="Papain-like_cys_pep_sf"/>
</dbReference>
<keyword evidence="3" id="KW-0645">Protease</keyword>
<feature type="region of interest" description="Disordered" evidence="4">
    <location>
        <begin position="412"/>
        <end position="494"/>
    </location>
</feature>
<dbReference type="PANTHER" id="PTHR21646">
    <property type="entry name" value="UBIQUITIN CARBOXYL-TERMINAL HYDROLASE"/>
    <property type="match status" value="1"/>
</dbReference>
<dbReference type="Pfam" id="PF08969">
    <property type="entry name" value="USP8_dimer"/>
    <property type="match status" value="1"/>
</dbReference>
<dbReference type="OrthoDB" id="292964at2759"/>
<keyword evidence="3" id="KW-0833">Ubl conjugation pathway</keyword>
<dbReference type="InterPro" id="IPR050185">
    <property type="entry name" value="Ub_carboxyl-term_hydrolase"/>
</dbReference>
<evidence type="ECO:0000313" key="6">
    <source>
        <dbReference type="EMBL" id="RCN49676.1"/>
    </source>
</evidence>
<dbReference type="CDD" id="cd02674">
    <property type="entry name" value="Peptidase_C19R"/>
    <property type="match status" value="1"/>
</dbReference>
<dbReference type="Pfam" id="PF00443">
    <property type="entry name" value="UCH"/>
    <property type="match status" value="1"/>
</dbReference>